<sequence>MTASVLTKPGAPEPADASPPSRWRTIAGSEGLVTVLAIVVALVIGAVLMVFSDDEARRDLGSDFGKFFPRAWEVVSGAYSALFQGSIFSLHGDGSLSGALGPIASSITQAGPLILAGLGVTLAFRAGLFNIGAEGQITAGATVAGAVGFGISLPPLLHLVVAIVAGMLGGAVWGLVAGALKAKTGAHEVITTIMLNYVASFGLLFMLQQTWFQGKDNQQSKVVHGTARLPHLWGNALPVDFAIVLGIAAAAFLWWLLSRSTAGFRLRAAGANPAAARTAGMNIGNTTMLAMAIAGGLAGLAGVALALGSSNSYQVTQGISSNIGFDAITVALLGRMRPWPTFWAGMLFGVLRAGGTAMQAQVQIPVDIVLVMQAVIVVFIAAPRLTRATFRIKATGRALQTAATNLAVVVNERAASPDRKRLVAGVTQLVLGVLGLLVFGLGSRSAGTAAFQLSAPGAAIDLGGVAIQARPVTLVLCALVVLAGVARLTGRASGRWTATVTVVGLLVAFIFWSVAGSPNGLNVVSLLQGTIFPGAIPIILGAMAGVLGERAGVVNVAIEGQLLFGAFLAALVGTIAASAWIGAIAGLVGGLIVAALLAVLAIRYLVDQVIVGVVLNVLVLGLTTFLYSKVMQPSADTYNQPPHFPIVEIPGLSDIPIIGPALFEGTIFLFLTYAIVIVVGVALFRTRWGLRVRAVGEHPRAADTVGIKVLRTRYRTVWLAGAIAGLGGAFLVLGSGAANTFQINMSSGKGFIALAAVIFGRWHPRGAVLAALLFGFADQLQSLLQQADSPIDSNLLLMAPYLVTLLAVAGFIGRSRPPAADGQPYTSRG</sequence>
<evidence type="ECO:0000256" key="7">
    <source>
        <dbReference type="SAM" id="Phobius"/>
    </source>
</evidence>
<gene>
    <name evidence="8" type="ORF">SAMN05443575_1106</name>
</gene>
<organism evidence="8 9">
    <name type="scientific">Jatrophihabitans endophyticus</name>
    <dbReference type="NCBI Taxonomy" id="1206085"/>
    <lineage>
        <taxon>Bacteria</taxon>
        <taxon>Bacillati</taxon>
        <taxon>Actinomycetota</taxon>
        <taxon>Actinomycetes</taxon>
        <taxon>Jatrophihabitantales</taxon>
        <taxon>Jatrophihabitantaceae</taxon>
        <taxon>Jatrophihabitans</taxon>
    </lineage>
</organism>
<reference evidence="8 9" key="1">
    <citation type="submission" date="2016-11" db="EMBL/GenBank/DDBJ databases">
        <authorList>
            <person name="Jaros S."/>
            <person name="Januszkiewicz K."/>
            <person name="Wedrychowicz H."/>
        </authorList>
    </citation>
    <scope>NUCLEOTIDE SEQUENCE [LARGE SCALE GENOMIC DNA]</scope>
    <source>
        <strain evidence="8 9">DSM 45627</strain>
    </source>
</reference>
<dbReference type="AlphaFoldDB" id="A0A1M5G9V0"/>
<feature type="transmembrane region" description="Helical" evidence="7">
    <location>
        <begin position="364"/>
        <end position="382"/>
    </location>
</feature>
<accession>A0A1M5G9V0</accession>
<dbReference type="Proteomes" id="UP000186132">
    <property type="component" value="Unassembled WGS sequence"/>
</dbReference>
<feature type="transmembrane region" description="Helical" evidence="7">
    <location>
        <begin position="422"/>
        <end position="442"/>
    </location>
</feature>
<keyword evidence="3 7" id="KW-0812">Transmembrane</keyword>
<evidence type="ECO:0000256" key="4">
    <source>
        <dbReference type="ARBA" id="ARBA00022989"/>
    </source>
</evidence>
<evidence type="ECO:0000313" key="8">
    <source>
        <dbReference type="EMBL" id="SHG00525.1"/>
    </source>
</evidence>
<dbReference type="GO" id="GO:0022857">
    <property type="term" value="F:transmembrane transporter activity"/>
    <property type="evidence" value="ECO:0007669"/>
    <property type="project" value="InterPro"/>
</dbReference>
<feature type="transmembrane region" description="Helical" evidence="7">
    <location>
        <begin position="795"/>
        <end position="813"/>
    </location>
</feature>
<feature type="transmembrane region" description="Helical" evidence="7">
    <location>
        <begin position="609"/>
        <end position="628"/>
    </location>
</feature>
<dbReference type="Pfam" id="PF02653">
    <property type="entry name" value="BPD_transp_2"/>
    <property type="match status" value="2"/>
</dbReference>
<feature type="transmembrane region" description="Helical" evidence="7">
    <location>
        <begin position="287"/>
        <end position="307"/>
    </location>
</feature>
<name>A0A1M5G9V0_9ACTN</name>
<feature type="transmembrane region" description="Helical" evidence="7">
    <location>
        <begin position="31"/>
        <end position="51"/>
    </location>
</feature>
<keyword evidence="2" id="KW-1003">Cell membrane</keyword>
<evidence type="ECO:0000256" key="6">
    <source>
        <dbReference type="SAM" id="MobiDB-lite"/>
    </source>
</evidence>
<evidence type="ECO:0000256" key="5">
    <source>
        <dbReference type="ARBA" id="ARBA00023136"/>
    </source>
</evidence>
<evidence type="ECO:0000256" key="2">
    <source>
        <dbReference type="ARBA" id="ARBA00022475"/>
    </source>
</evidence>
<dbReference type="EMBL" id="FQVU01000002">
    <property type="protein sequence ID" value="SHG00525.1"/>
    <property type="molecule type" value="Genomic_DNA"/>
</dbReference>
<dbReference type="GO" id="GO:0005886">
    <property type="term" value="C:plasma membrane"/>
    <property type="evidence" value="ECO:0007669"/>
    <property type="project" value="UniProtKB-SubCell"/>
</dbReference>
<feature type="transmembrane region" description="Helical" evidence="7">
    <location>
        <begin position="526"/>
        <end position="546"/>
    </location>
</feature>
<feature type="transmembrane region" description="Helical" evidence="7">
    <location>
        <begin position="232"/>
        <end position="257"/>
    </location>
</feature>
<keyword evidence="9" id="KW-1185">Reference proteome</keyword>
<dbReference type="PANTHER" id="PTHR47089">
    <property type="entry name" value="ABC TRANSPORTER, PERMEASE PROTEIN"/>
    <property type="match status" value="1"/>
</dbReference>
<evidence type="ECO:0000256" key="3">
    <source>
        <dbReference type="ARBA" id="ARBA00022692"/>
    </source>
</evidence>
<dbReference type="STRING" id="1206085.SAMN05443575_1106"/>
<feature type="transmembrane region" description="Helical" evidence="7">
    <location>
        <begin position="553"/>
        <end position="573"/>
    </location>
</feature>
<proteinExistence type="predicted"/>
<feature type="transmembrane region" description="Helical" evidence="7">
    <location>
        <begin position="136"/>
        <end position="153"/>
    </location>
</feature>
<evidence type="ECO:0000313" key="9">
    <source>
        <dbReference type="Proteomes" id="UP000186132"/>
    </source>
</evidence>
<feature type="transmembrane region" description="Helical" evidence="7">
    <location>
        <begin position="462"/>
        <end position="484"/>
    </location>
</feature>
<feature type="region of interest" description="Disordered" evidence="6">
    <location>
        <begin position="1"/>
        <end position="21"/>
    </location>
</feature>
<dbReference type="InterPro" id="IPR001851">
    <property type="entry name" value="ABC_transp_permease"/>
</dbReference>
<feature type="transmembrane region" description="Helical" evidence="7">
    <location>
        <begin position="192"/>
        <end position="212"/>
    </location>
</feature>
<evidence type="ECO:0000256" key="1">
    <source>
        <dbReference type="ARBA" id="ARBA00004651"/>
    </source>
</evidence>
<dbReference type="CDD" id="cd06580">
    <property type="entry name" value="TM_PBP1_transp_TpRbsC_like"/>
    <property type="match status" value="2"/>
</dbReference>
<keyword evidence="5 7" id="KW-0472">Membrane</keyword>
<feature type="transmembrane region" description="Helical" evidence="7">
    <location>
        <begin position="103"/>
        <end position="124"/>
    </location>
</feature>
<comment type="subcellular location">
    <subcellularLocation>
        <location evidence="1">Cell membrane</location>
        <topology evidence="1">Multi-pass membrane protein</topology>
    </subcellularLocation>
</comment>
<feature type="transmembrane region" description="Helical" evidence="7">
    <location>
        <begin position="579"/>
        <end position="602"/>
    </location>
</feature>
<dbReference type="PANTHER" id="PTHR47089:SF1">
    <property type="entry name" value="GUANOSINE ABC TRANSPORTER PERMEASE PROTEIN NUPP"/>
    <property type="match status" value="1"/>
</dbReference>
<feature type="transmembrane region" description="Helical" evidence="7">
    <location>
        <begin position="661"/>
        <end position="684"/>
    </location>
</feature>
<feature type="transmembrane region" description="Helical" evidence="7">
    <location>
        <begin position="159"/>
        <end position="180"/>
    </location>
</feature>
<protein>
    <submittedName>
        <fullName evidence="8">ABC-type uncharacterized transport system, permease component</fullName>
    </submittedName>
</protein>
<feature type="transmembrane region" description="Helical" evidence="7">
    <location>
        <begin position="496"/>
        <end position="514"/>
    </location>
</feature>
<keyword evidence="4 7" id="KW-1133">Transmembrane helix</keyword>
<feature type="transmembrane region" description="Helical" evidence="7">
    <location>
        <begin position="717"/>
        <end position="738"/>
    </location>
</feature>